<evidence type="ECO:0000313" key="3">
    <source>
        <dbReference type="Proteomes" id="UP001428290"/>
    </source>
</evidence>
<evidence type="ECO:0000313" key="2">
    <source>
        <dbReference type="EMBL" id="GAA5527848.1"/>
    </source>
</evidence>
<organism evidence="2 3">
    <name type="scientific">Herpetosiphon gulosus</name>
    <dbReference type="NCBI Taxonomy" id="1973496"/>
    <lineage>
        <taxon>Bacteria</taxon>
        <taxon>Bacillati</taxon>
        <taxon>Chloroflexota</taxon>
        <taxon>Chloroflexia</taxon>
        <taxon>Herpetosiphonales</taxon>
        <taxon>Herpetosiphonaceae</taxon>
        <taxon>Herpetosiphon</taxon>
    </lineage>
</organism>
<keyword evidence="1" id="KW-0460">Magnesium</keyword>
<protein>
    <recommendedName>
        <fullName evidence="1">Terpene synthase</fullName>
        <ecNumber evidence="1">4.2.3.-</ecNumber>
    </recommendedName>
</protein>
<comment type="similarity">
    <text evidence="1">Belongs to the terpene synthase family.</text>
</comment>
<keyword evidence="3" id="KW-1185">Reference proteome</keyword>
<comment type="cofactor">
    <cofactor evidence="1">
        <name>Mg(2+)</name>
        <dbReference type="ChEBI" id="CHEBI:18420"/>
    </cofactor>
</comment>
<dbReference type="Pfam" id="PF19086">
    <property type="entry name" value="Terpene_syn_C_2"/>
    <property type="match status" value="1"/>
</dbReference>
<gene>
    <name evidence="2" type="ORF">Hgul01_01641</name>
</gene>
<dbReference type="SFLD" id="SFLDG01020">
    <property type="entry name" value="Terpene_Cyclase_Like_2"/>
    <property type="match status" value="1"/>
</dbReference>
<dbReference type="SFLD" id="SFLDS00005">
    <property type="entry name" value="Isoprenoid_Synthase_Type_I"/>
    <property type="match status" value="1"/>
</dbReference>
<dbReference type="InterPro" id="IPR034686">
    <property type="entry name" value="Terpene_cyclase-like_2"/>
</dbReference>
<dbReference type="RefSeq" id="WP_345721464.1">
    <property type="nucleotide sequence ID" value="NZ_BAABRU010000005.1"/>
</dbReference>
<dbReference type="EMBL" id="BAABRU010000005">
    <property type="protein sequence ID" value="GAA5527848.1"/>
    <property type="molecule type" value="Genomic_DNA"/>
</dbReference>
<dbReference type="PANTHER" id="PTHR35201:SF4">
    <property type="entry name" value="BETA-PINACENE SYNTHASE-RELATED"/>
    <property type="match status" value="1"/>
</dbReference>
<sequence>MPTRTTLHHLATLMPRDLPVLYCPFPAAIHPDAVAIQASTQAWADSFGLLDDLETRISFNQRGYGTLMARAYPNALAERMPTIADWSTSLFLLDDQLDRFGREHDAGAMAILLQRLIKVLKGSPAKRHDLPIVQAMGDVTSRLVQGSPEAWQHYFFDSLRKSFAAVQWEANNRAQGYIPTQKTYAMQRLYTSGTYLCLALIEFGNNDFLHPQVRLHPMVRRLCEYVNRVVFYSNDIISLRKELLAGDWQNLVYLVHAQHQLPIGEALNYVARLHNDTINQFTRERIMLDKLAPEICSPSLYRFVDGLATWMRANHDWSTMTSRYQTSTEESHGSQYCA</sequence>
<accession>A0ABP9WZ42</accession>
<reference evidence="2 3" key="1">
    <citation type="submission" date="2024-02" db="EMBL/GenBank/DDBJ databases">
        <title>Herpetosiphon gulosus NBRC 112829.</title>
        <authorList>
            <person name="Ichikawa N."/>
            <person name="Katano-Makiyama Y."/>
            <person name="Hidaka K."/>
        </authorList>
    </citation>
    <scope>NUCLEOTIDE SEQUENCE [LARGE SCALE GENOMIC DNA]</scope>
    <source>
        <strain evidence="2 3">NBRC 112829</strain>
    </source>
</reference>
<name>A0ABP9WZ42_9CHLR</name>
<comment type="caution">
    <text evidence="2">The sequence shown here is derived from an EMBL/GenBank/DDBJ whole genome shotgun (WGS) entry which is preliminary data.</text>
</comment>
<dbReference type="SUPFAM" id="SSF48576">
    <property type="entry name" value="Terpenoid synthases"/>
    <property type="match status" value="1"/>
</dbReference>
<dbReference type="EC" id="4.2.3.-" evidence="1"/>
<dbReference type="InterPro" id="IPR008949">
    <property type="entry name" value="Isoprenoid_synthase_dom_sf"/>
</dbReference>
<proteinExistence type="inferred from homology"/>
<dbReference type="Proteomes" id="UP001428290">
    <property type="component" value="Unassembled WGS sequence"/>
</dbReference>
<dbReference type="PANTHER" id="PTHR35201">
    <property type="entry name" value="TERPENE SYNTHASE"/>
    <property type="match status" value="1"/>
</dbReference>
<keyword evidence="1" id="KW-0479">Metal-binding</keyword>
<dbReference type="Gene3D" id="1.10.600.10">
    <property type="entry name" value="Farnesyl Diphosphate Synthase"/>
    <property type="match status" value="1"/>
</dbReference>
<evidence type="ECO:0000256" key="1">
    <source>
        <dbReference type="RuleBase" id="RU366034"/>
    </source>
</evidence>
<keyword evidence="1" id="KW-0456">Lyase</keyword>